<gene>
    <name evidence="1" type="ORF">N482_16030</name>
</gene>
<dbReference type="AlphaFoldDB" id="A0A166ZV56"/>
<proteinExistence type="predicted"/>
<accession>A0A166ZV56</accession>
<organism evidence="1 2">
    <name type="scientific">Pseudoalteromonas luteoviolacea NCIMB 1942</name>
    <dbReference type="NCBI Taxonomy" id="1365253"/>
    <lineage>
        <taxon>Bacteria</taxon>
        <taxon>Pseudomonadati</taxon>
        <taxon>Pseudomonadota</taxon>
        <taxon>Gammaproteobacteria</taxon>
        <taxon>Alteromonadales</taxon>
        <taxon>Pseudoalteromonadaceae</taxon>
        <taxon>Pseudoalteromonas</taxon>
    </lineage>
</organism>
<sequence length="76" mass="9009">MGALTILNQHAHKAHFVEHRGTLYGLTKRNILWRYNFKTHTYQEVKQVDKHVTSISDMSDTQLLFVKRISQKKKSR</sequence>
<evidence type="ECO:0000313" key="1">
    <source>
        <dbReference type="EMBL" id="KZN44699.1"/>
    </source>
</evidence>
<dbReference type="PATRIC" id="fig|1365253.3.peg.3942"/>
<comment type="caution">
    <text evidence="1">The sequence shown here is derived from an EMBL/GenBank/DDBJ whole genome shotgun (WGS) entry which is preliminary data.</text>
</comment>
<protein>
    <submittedName>
        <fullName evidence="1">Uncharacterized protein</fullName>
    </submittedName>
</protein>
<name>A0A166ZV56_9GAMM</name>
<reference evidence="1 2" key="1">
    <citation type="submission" date="2013-07" db="EMBL/GenBank/DDBJ databases">
        <title>Comparative Genomic and Metabolomic Analysis of Twelve Strains of Pseudoalteromonas luteoviolacea.</title>
        <authorList>
            <person name="Vynne N.G."/>
            <person name="Mansson M."/>
            <person name="Gram L."/>
        </authorList>
    </citation>
    <scope>NUCLEOTIDE SEQUENCE [LARGE SCALE GENOMIC DNA]</scope>
    <source>
        <strain evidence="1 2">NCIMB 1942</strain>
    </source>
</reference>
<evidence type="ECO:0000313" key="2">
    <source>
        <dbReference type="Proteomes" id="UP000076587"/>
    </source>
</evidence>
<dbReference type="Proteomes" id="UP000076587">
    <property type="component" value="Unassembled WGS sequence"/>
</dbReference>
<dbReference type="EMBL" id="AUXT01000188">
    <property type="protein sequence ID" value="KZN44699.1"/>
    <property type="molecule type" value="Genomic_DNA"/>
</dbReference>